<dbReference type="NCBIfam" id="TIGR00551">
    <property type="entry name" value="nadB"/>
    <property type="match status" value="1"/>
</dbReference>
<dbReference type="GO" id="GO:0009435">
    <property type="term" value="P:NAD+ biosynthetic process"/>
    <property type="evidence" value="ECO:0007669"/>
    <property type="project" value="UniProtKB-UniPathway"/>
</dbReference>
<evidence type="ECO:0000256" key="4">
    <source>
        <dbReference type="ARBA" id="ARBA00012173"/>
    </source>
</evidence>
<evidence type="ECO:0000259" key="13">
    <source>
        <dbReference type="Pfam" id="PF02910"/>
    </source>
</evidence>
<keyword evidence="6 11" id="KW-0662">Pyridine nucleotide biosynthesis</keyword>
<reference evidence="14" key="1">
    <citation type="submission" date="2015-10" db="EMBL/GenBank/DDBJ databases">
        <authorList>
            <person name="Gilbert D.G."/>
        </authorList>
    </citation>
    <scope>NUCLEOTIDE SEQUENCE</scope>
    <source>
        <strain evidence="14">Phyl III-seqv23</strain>
    </source>
</reference>
<dbReference type="PANTHER" id="PTHR42716">
    <property type="entry name" value="L-ASPARTATE OXIDASE"/>
    <property type="match status" value="1"/>
</dbReference>
<dbReference type="SUPFAM" id="SSF51905">
    <property type="entry name" value="FAD/NAD(P)-binding domain"/>
    <property type="match status" value="1"/>
</dbReference>
<accession>A0A0S4TP60</accession>
<comment type="similarity">
    <text evidence="3 11">Belongs to the FAD-dependent oxidoreductase 2 family. NadB subfamily.</text>
</comment>
<evidence type="ECO:0000256" key="1">
    <source>
        <dbReference type="ARBA" id="ARBA00001974"/>
    </source>
</evidence>
<dbReference type="InterPro" id="IPR003953">
    <property type="entry name" value="FAD-dep_OxRdtase_2_FAD-bd"/>
</dbReference>
<comment type="function">
    <text evidence="11">Catalyzes the oxidation of L-aspartate to iminoaspartate.</text>
</comment>
<evidence type="ECO:0000256" key="7">
    <source>
        <dbReference type="ARBA" id="ARBA00022827"/>
    </source>
</evidence>
<name>A0A0S4TP60_RALSL</name>
<evidence type="ECO:0000256" key="2">
    <source>
        <dbReference type="ARBA" id="ARBA00004950"/>
    </source>
</evidence>
<comment type="pathway">
    <text evidence="2 11">Cofactor biosynthesis; NAD(+) biosynthesis; iminoaspartate from L-aspartate (oxidase route): step 1/1.</text>
</comment>
<gene>
    <name evidence="14" type="primary">nadB</name>
    <name evidence="14" type="ORF">RUN39_v1_140015</name>
</gene>
<dbReference type="InterPro" id="IPR027477">
    <property type="entry name" value="Succ_DH/fumarate_Rdtase_cat_sf"/>
</dbReference>
<dbReference type="Pfam" id="PF00890">
    <property type="entry name" value="FAD_binding_2"/>
    <property type="match status" value="1"/>
</dbReference>
<dbReference type="GO" id="GO:0005737">
    <property type="term" value="C:cytoplasm"/>
    <property type="evidence" value="ECO:0007669"/>
    <property type="project" value="UniProtKB-SubCell"/>
</dbReference>
<dbReference type="UniPathway" id="UPA00253">
    <property type="reaction ID" value="UER00326"/>
</dbReference>
<keyword evidence="8 11" id="KW-0560">Oxidoreductase</keyword>
<dbReference type="InterPro" id="IPR036188">
    <property type="entry name" value="FAD/NAD-bd_sf"/>
</dbReference>
<sequence>MPSGQSKHEIRDMKFDVLVVGEGLAALTLLLHLPPSLKIGVISRNKYDEPSSYWAQGGISAVFSVNDDHDKHIRDTLLAGDGLCDETAVRQIVCEGGEVLRWLIDQGVPFTREDGEIHLTREGGHSERRVAHVDDMTGRGIMRALQAKVAQLPNVIWIRQYEAVELISDGQAVSGVIAESLADGEVTVFSAPTVVLAAGGLTGLYQYATNPHASKGEAIAMAWRAGATIENLEFVQFHPTAFQIEGRVISLITEAVRGEGGLLYNVANERFMPGLSSQQELAPRDVVARAIYSEMQAHGTSHVWLDITHQGAAFVEQHFPNLVEITRAHGCDLSQHRVPVSPAAHYTCGGIGADVAGRTNIEGLYAIGEVANCGLHGANRLASNSLLECVVMGKACAQSVADTAGSASRLRLTLPERIETPFHPSLLADLRAILWNHAGIVRSNTGLQIGLQNMAQLQERHAGVLPYGQVLRAQNIFDAAHLVLSSAAARKESRGGHFNKDHADKAEAQTTRIPGVPVNFWAAGEYASHAAQLAAA</sequence>
<dbReference type="Gene3D" id="3.90.700.10">
    <property type="entry name" value="Succinate dehydrogenase/fumarate reductase flavoprotein, catalytic domain"/>
    <property type="match status" value="1"/>
</dbReference>
<dbReference type="Gene3D" id="1.20.58.100">
    <property type="entry name" value="Fumarate reductase/succinate dehydrogenase flavoprotein-like, C-terminal domain"/>
    <property type="match status" value="1"/>
</dbReference>
<evidence type="ECO:0000313" key="14">
    <source>
        <dbReference type="EMBL" id="CUV11443.1"/>
    </source>
</evidence>
<evidence type="ECO:0000259" key="12">
    <source>
        <dbReference type="Pfam" id="PF00890"/>
    </source>
</evidence>
<evidence type="ECO:0000256" key="6">
    <source>
        <dbReference type="ARBA" id="ARBA00022642"/>
    </source>
</evidence>
<dbReference type="AlphaFoldDB" id="A0A0S4TP60"/>
<proteinExistence type="inferred from homology"/>
<comment type="subcellular location">
    <subcellularLocation>
        <location evidence="11">Cytoplasm</location>
    </subcellularLocation>
</comment>
<feature type="domain" description="Fumarate reductase/succinate dehydrogenase flavoprotein-like C-terminal" evidence="13">
    <location>
        <begin position="429"/>
        <end position="508"/>
    </location>
</feature>
<dbReference type="InterPro" id="IPR015939">
    <property type="entry name" value="Fum_Rdtase/Succ_DH_flav-like_C"/>
</dbReference>
<dbReference type="Pfam" id="PF02910">
    <property type="entry name" value="Succ_DH_flav_C"/>
    <property type="match status" value="1"/>
</dbReference>
<dbReference type="EMBL" id="LN899819">
    <property type="protein sequence ID" value="CUV11443.1"/>
    <property type="molecule type" value="Genomic_DNA"/>
</dbReference>
<dbReference type="InterPro" id="IPR005288">
    <property type="entry name" value="NadB"/>
</dbReference>
<dbReference type="GO" id="GO:0008734">
    <property type="term" value="F:L-aspartate oxidase activity"/>
    <property type="evidence" value="ECO:0007669"/>
    <property type="project" value="UniProtKB-UniRule"/>
</dbReference>
<comment type="cofactor">
    <cofactor evidence="1 11">
        <name>FAD</name>
        <dbReference type="ChEBI" id="CHEBI:57692"/>
    </cofactor>
</comment>
<keyword evidence="5 11" id="KW-0285">Flavoprotein</keyword>
<evidence type="ECO:0000256" key="5">
    <source>
        <dbReference type="ARBA" id="ARBA00022630"/>
    </source>
</evidence>
<dbReference type="FunFam" id="3.90.700.10:FF:000002">
    <property type="entry name" value="L-aspartate oxidase"/>
    <property type="match status" value="1"/>
</dbReference>
<protein>
    <recommendedName>
        <fullName evidence="4 10">L-aspartate oxidase</fullName>
        <ecNumber evidence="4 10">1.4.3.16</ecNumber>
    </recommendedName>
</protein>
<dbReference type="PANTHER" id="PTHR42716:SF2">
    <property type="entry name" value="L-ASPARTATE OXIDASE, CHLOROPLASTIC"/>
    <property type="match status" value="1"/>
</dbReference>
<evidence type="ECO:0000256" key="10">
    <source>
        <dbReference type="NCBIfam" id="TIGR00551"/>
    </source>
</evidence>
<evidence type="ECO:0000256" key="9">
    <source>
        <dbReference type="ARBA" id="ARBA00048305"/>
    </source>
</evidence>
<evidence type="ECO:0000256" key="8">
    <source>
        <dbReference type="ARBA" id="ARBA00023002"/>
    </source>
</evidence>
<dbReference type="Gene3D" id="3.50.50.60">
    <property type="entry name" value="FAD/NAD(P)-binding domain"/>
    <property type="match status" value="1"/>
</dbReference>
<dbReference type="SUPFAM" id="SSF46977">
    <property type="entry name" value="Succinate dehydrogenase/fumarate reductase flavoprotein C-terminal domain"/>
    <property type="match status" value="1"/>
</dbReference>
<keyword evidence="7 11" id="KW-0274">FAD</keyword>
<dbReference type="EC" id="1.4.3.16" evidence="4 10"/>
<dbReference type="InterPro" id="IPR037099">
    <property type="entry name" value="Fum_R/Succ_DH_flav-like_C_sf"/>
</dbReference>
<feature type="domain" description="FAD-dependent oxidoreductase 2 FAD-binding" evidence="12">
    <location>
        <begin position="16"/>
        <end position="386"/>
    </location>
</feature>
<organism evidence="14">
    <name type="scientific">Ralstonia solanacearum</name>
    <name type="common">Pseudomonas solanacearum</name>
    <dbReference type="NCBI Taxonomy" id="305"/>
    <lineage>
        <taxon>Bacteria</taxon>
        <taxon>Pseudomonadati</taxon>
        <taxon>Pseudomonadota</taxon>
        <taxon>Betaproteobacteria</taxon>
        <taxon>Burkholderiales</taxon>
        <taxon>Burkholderiaceae</taxon>
        <taxon>Ralstonia</taxon>
        <taxon>Ralstonia solanacearum species complex</taxon>
    </lineage>
</organism>
<evidence type="ECO:0000256" key="3">
    <source>
        <dbReference type="ARBA" id="ARBA00008562"/>
    </source>
</evidence>
<evidence type="ECO:0000256" key="11">
    <source>
        <dbReference type="RuleBase" id="RU362049"/>
    </source>
</evidence>
<dbReference type="SUPFAM" id="SSF56425">
    <property type="entry name" value="Succinate dehydrogenase/fumarate reductase flavoprotein, catalytic domain"/>
    <property type="match status" value="1"/>
</dbReference>
<comment type="catalytic activity">
    <reaction evidence="9">
        <text>L-aspartate + O2 = iminosuccinate + H2O2</text>
        <dbReference type="Rhea" id="RHEA:25876"/>
        <dbReference type="ChEBI" id="CHEBI:15379"/>
        <dbReference type="ChEBI" id="CHEBI:16240"/>
        <dbReference type="ChEBI" id="CHEBI:29991"/>
        <dbReference type="ChEBI" id="CHEBI:77875"/>
        <dbReference type="EC" id="1.4.3.16"/>
    </reaction>
    <physiologicalReaction direction="left-to-right" evidence="9">
        <dbReference type="Rhea" id="RHEA:25877"/>
    </physiologicalReaction>
</comment>